<dbReference type="InterPro" id="IPR024280">
    <property type="entry name" value="FAM167"/>
</dbReference>
<evidence type="ECO:0008006" key="4">
    <source>
        <dbReference type="Google" id="ProtNLM"/>
    </source>
</evidence>
<evidence type="ECO:0000256" key="1">
    <source>
        <dbReference type="ARBA" id="ARBA00005489"/>
    </source>
</evidence>
<dbReference type="OMA" id="WSCEDHK"/>
<dbReference type="EnsemblMetazoa" id="G17321.6">
    <property type="protein sequence ID" value="G17321.6:cds"/>
    <property type="gene ID" value="G17321"/>
</dbReference>
<protein>
    <recommendedName>
        <fullName evidence="4">Protein FAM167A</fullName>
    </recommendedName>
</protein>
<dbReference type="PANTHER" id="PTHR32289:SF1">
    <property type="entry name" value="PROTEIN FAM167A-LIKE"/>
    <property type="match status" value="1"/>
</dbReference>
<name>A0A8W8J5E4_MAGGI</name>
<dbReference type="OrthoDB" id="5965452at2759"/>
<sequence>MKPISRQPALNVIKEGVSENADSLTDPEDLKLVPPGSPSDLVRLRATASRLRLQTKRQSYINWKTNHYDNFFKQRNRKAVLCDSSLTNWSEEIRTKRPVKKTSTAGQVICDGKSLSIDEALNWIRNELLLMRQMDQALARQLLSLRHEIQDTRLRWSCEDHKTLVEDIRIELEELQYLGEITDVPVHLLEFHNPLKHWGVTKLNIHNKRFSTC</sequence>
<dbReference type="Pfam" id="PF11652">
    <property type="entry name" value="FAM167"/>
    <property type="match status" value="1"/>
</dbReference>
<dbReference type="InterPro" id="IPR051771">
    <property type="entry name" value="FAM167_domain"/>
</dbReference>
<organism evidence="2 3">
    <name type="scientific">Magallana gigas</name>
    <name type="common">Pacific oyster</name>
    <name type="synonym">Crassostrea gigas</name>
    <dbReference type="NCBI Taxonomy" id="29159"/>
    <lineage>
        <taxon>Eukaryota</taxon>
        <taxon>Metazoa</taxon>
        <taxon>Spiralia</taxon>
        <taxon>Lophotrochozoa</taxon>
        <taxon>Mollusca</taxon>
        <taxon>Bivalvia</taxon>
        <taxon>Autobranchia</taxon>
        <taxon>Pteriomorphia</taxon>
        <taxon>Ostreida</taxon>
        <taxon>Ostreoidea</taxon>
        <taxon>Ostreidae</taxon>
        <taxon>Magallana</taxon>
    </lineage>
</organism>
<reference evidence="2" key="1">
    <citation type="submission" date="2022-08" db="UniProtKB">
        <authorList>
            <consortium name="EnsemblMetazoa"/>
        </authorList>
    </citation>
    <scope>IDENTIFICATION</scope>
    <source>
        <strain evidence="2">05x7-T-G4-1.051#20</strain>
    </source>
</reference>
<keyword evidence="3" id="KW-1185">Reference proteome</keyword>
<accession>A0A8W8J5E4</accession>
<dbReference type="AlphaFoldDB" id="A0A8W8J5E4"/>
<dbReference type="EnsemblMetazoa" id="G17321.1">
    <property type="protein sequence ID" value="G17321.1:cds"/>
    <property type="gene ID" value="G17321"/>
</dbReference>
<evidence type="ECO:0000313" key="2">
    <source>
        <dbReference type="EnsemblMetazoa" id="G17321.4:cds"/>
    </source>
</evidence>
<proteinExistence type="inferred from homology"/>
<comment type="similarity">
    <text evidence="1">Belongs to the FAM167 (SEC) family.</text>
</comment>
<dbReference type="Proteomes" id="UP000005408">
    <property type="component" value="Unassembled WGS sequence"/>
</dbReference>
<evidence type="ECO:0000313" key="3">
    <source>
        <dbReference type="Proteomes" id="UP000005408"/>
    </source>
</evidence>
<dbReference type="EnsemblMetazoa" id="G17321.3">
    <property type="protein sequence ID" value="G17321.3:cds"/>
    <property type="gene ID" value="G17321"/>
</dbReference>
<dbReference type="PANTHER" id="PTHR32289">
    <property type="entry name" value="PROTEIN FAM167A"/>
    <property type="match status" value="1"/>
</dbReference>
<dbReference type="EnsemblMetazoa" id="G17321.4">
    <property type="protein sequence ID" value="G17321.4:cds"/>
    <property type="gene ID" value="G17321"/>
</dbReference>